<feature type="transmembrane region" description="Helical" evidence="2">
    <location>
        <begin position="607"/>
        <end position="628"/>
    </location>
</feature>
<proteinExistence type="predicted"/>
<dbReference type="PANTHER" id="PTHR37544">
    <property type="entry name" value="SPRAY-RELATED"/>
    <property type="match status" value="1"/>
</dbReference>
<feature type="compositionally biased region" description="Low complexity" evidence="1">
    <location>
        <begin position="43"/>
        <end position="57"/>
    </location>
</feature>
<sequence>MSTNLSPIDAADKYVVRHTNVSNPSVIHSRPSQQSITASEDYYSLSGSNSSTHSNDLLNARGGASSHTITRYQTPPSRYRTPQQSRSDLPLQQHVEEAPVEEQFRKTPMRGHGERRQSQEQAAASVEEPLLPAQAQLRAGGIRRKPVPSMVIEGNGSKTESRISPTGARSSVAQDMDREQNAPTPGVDDTPYVQFALDQLTRDEEVRGSRRYVGGPGIEGDYPYQIPAGTQMPFQASSGRYALVAQEERDIVEQSPFDDPPIWNSDHISGEQAQLYPGSGVRHDRGPNVFVPVAEKDSRQPPLNFMPGILRSLQLGIYILLLVIYLILLVFAAAWSRGNTGLWRYASLGDGRYFVFQYLPTILGMILLMWLFEIQKAVYRVAPFIAMGASRRVISRVAGAKLPLQPKGFVLPYFGHFGARQPVVGIFLLVSWLQLFSIPLLGSAFNVYQDNQGRWSWLATQAVIWVVIALYLLLLIALVALLTWLKRSSTGLKWDARSLADIAVLFERSNALDGLGEGVPQLGYFHAVHRPNEVFHTYGISDKPARSHHVVDGQIREKRFSDVESYQDGGQPRPSKEVMLPRGEADDDTTNDHHHGSALPWFLRPSLALLWPIIAIVLLVAFLVASYLPSTAVANGFDPMVPASVGGMGFSSTNFLYSFIPALLAMLCLLFWVDIDLAYRHLAPFASLTSHQTRRGDPEKVANAWGDVAERTILTSYSADLPVFITLGAMFNGHWRVAFTSFISLLATSLPILAGGVFWAQFYIPLQTVRISAQMPAYYAMTVFVTIYAFSYLAIFPPSSLRHATLPSDLNTFAGIRDLFHQSRLLDDVAFRNPVSKTDLVTRLLSSSPGMQTLQAPAAAASKVSLADSVRGFGRARANAAPQPVHSAPYEITRYAYGRFMGRDGREYELVDRVRS</sequence>
<feature type="region of interest" description="Disordered" evidence="1">
    <location>
        <begin position="43"/>
        <end position="126"/>
    </location>
</feature>
<feature type="transmembrane region" description="Helical" evidence="2">
    <location>
        <begin position="655"/>
        <end position="673"/>
    </location>
</feature>
<keyword evidence="2" id="KW-0812">Transmembrane</keyword>
<evidence type="ECO:0000256" key="2">
    <source>
        <dbReference type="SAM" id="Phobius"/>
    </source>
</evidence>
<dbReference type="OrthoDB" id="3057599at2759"/>
<feature type="region of interest" description="Disordered" evidence="1">
    <location>
        <begin position="147"/>
        <end position="190"/>
    </location>
</feature>
<name>M2Y0E0_DOTSN</name>
<evidence type="ECO:0000313" key="4">
    <source>
        <dbReference type="Proteomes" id="UP000016933"/>
    </source>
</evidence>
<feature type="transmembrane region" description="Helical" evidence="2">
    <location>
        <begin position="737"/>
        <end position="764"/>
    </location>
</feature>
<dbReference type="Pfam" id="PF11915">
    <property type="entry name" value="DUF3433"/>
    <property type="match status" value="2"/>
</dbReference>
<feature type="transmembrane region" description="Helical" evidence="2">
    <location>
        <begin position="776"/>
        <end position="796"/>
    </location>
</feature>
<keyword evidence="2" id="KW-1133">Transmembrane helix</keyword>
<evidence type="ECO:0008006" key="5">
    <source>
        <dbReference type="Google" id="ProtNLM"/>
    </source>
</evidence>
<feature type="region of interest" description="Disordered" evidence="1">
    <location>
        <begin position="563"/>
        <end position="594"/>
    </location>
</feature>
<feature type="compositionally biased region" description="Polar residues" evidence="1">
    <location>
        <begin position="156"/>
        <end position="173"/>
    </location>
</feature>
<feature type="compositionally biased region" description="Polar residues" evidence="1">
    <location>
        <begin position="65"/>
        <end position="87"/>
    </location>
</feature>
<dbReference type="STRING" id="675120.M2Y0E0"/>
<protein>
    <recommendedName>
        <fullName evidence="5">Phosphoribosylaminoimidazole-succinocarboxamide synthase</fullName>
    </recommendedName>
</protein>
<dbReference type="AlphaFoldDB" id="M2Y0E0"/>
<reference evidence="4" key="1">
    <citation type="journal article" date="2012" name="PLoS Genet.">
        <title>The genomes of the fungal plant pathogens Cladosporium fulvum and Dothistroma septosporum reveal adaptation to different hosts and lifestyles but also signatures of common ancestry.</title>
        <authorList>
            <person name="de Wit P.J.G.M."/>
            <person name="van der Burgt A."/>
            <person name="Oekmen B."/>
            <person name="Stergiopoulos I."/>
            <person name="Abd-Elsalam K.A."/>
            <person name="Aerts A.L."/>
            <person name="Bahkali A.H."/>
            <person name="Beenen H.G."/>
            <person name="Chettri P."/>
            <person name="Cox M.P."/>
            <person name="Datema E."/>
            <person name="de Vries R.P."/>
            <person name="Dhillon B."/>
            <person name="Ganley A.R."/>
            <person name="Griffiths S.A."/>
            <person name="Guo Y."/>
            <person name="Hamelin R.C."/>
            <person name="Henrissat B."/>
            <person name="Kabir M.S."/>
            <person name="Jashni M.K."/>
            <person name="Kema G."/>
            <person name="Klaubauf S."/>
            <person name="Lapidus A."/>
            <person name="Levasseur A."/>
            <person name="Lindquist E."/>
            <person name="Mehrabi R."/>
            <person name="Ohm R.A."/>
            <person name="Owen T.J."/>
            <person name="Salamov A."/>
            <person name="Schwelm A."/>
            <person name="Schijlen E."/>
            <person name="Sun H."/>
            <person name="van den Burg H.A."/>
            <person name="van Ham R.C.H.J."/>
            <person name="Zhang S."/>
            <person name="Goodwin S.B."/>
            <person name="Grigoriev I.V."/>
            <person name="Collemare J."/>
            <person name="Bradshaw R.E."/>
        </authorList>
    </citation>
    <scope>NUCLEOTIDE SEQUENCE [LARGE SCALE GENOMIC DNA]</scope>
    <source>
        <strain evidence="4">NZE10 / CBS 128990</strain>
    </source>
</reference>
<dbReference type="InterPro" id="IPR021840">
    <property type="entry name" value="DUF3433"/>
</dbReference>
<keyword evidence="2" id="KW-0472">Membrane</keyword>
<dbReference type="PANTHER" id="PTHR37544:SF1">
    <property type="entry name" value="PHOSPHORIBOSYLAMINOIMIDAZOLE-SUCCINOCARBOXAMIDE SYNTHASE"/>
    <property type="match status" value="1"/>
</dbReference>
<dbReference type="eggNOG" id="ENOG502SKGN">
    <property type="taxonomic scope" value="Eukaryota"/>
</dbReference>
<reference evidence="3 4" key="2">
    <citation type="journal article" date="2012" name="PLoS Pathog.">
        <title>Diverse lifestyles and strategies of plant pathogenesis encoded in the genomes of eighteen Dothideomycetes fungi.</title>
        <authorList>
            <person name="Ohm R.A."/>
            <person name="Feau N."/>
            <person name="Henrissat B."/>
            <person name="Schoch C.L."/>
            <person name="Horwitz B.A."/>
            <person name="Barry K.W."/>
            <person name="Condon B.J."/>
            <person name="Copeland A.C."/>
            <person name="Dhillon B."/>
            <person name="Glaser F."/>
            <person name="Hesse C.N."/>
            <person name="Kosti I."/>
            <person name="LaButti K."/>
            <person name="Lindquist E.A."/>
            <person name="Lucas S."/>
            <person name="Salamov A.A."/>
            <person name="Bradshaw R.E."/>
            <person name="Ciuffetti L."/>
            <person name="Hamelin R.C."/>
            <person name="Kema G.H.J."/>
            <person name="Lawrence C."/>
            <person name="Scott J.A."/>
            <person name="Spatafora J.W."/>
            <person name="Turgeon B.G."/>
            <person name="de Wit P.J.G.M."/>
            <person name="Zhong S."/>
            <person name="Goodwin S.B."/>
            <person name="Grigoriev I.V."/>
        </authorList>
    </citation>
    <scope>NUCLEOTIDE SEQUENCE [LARGE SCALE GENOMIC DNA]</scope>
    <source>
        <strain evidence="4">NZE10 / CBS 128990</strain>
    </source>
</reference>
<evidence type="ECO:0000313" key="3">
    <source>
        <dbReference type="EMBL" id="EME38784.1"/>
    </source>
</evidence>
<accession>M2Y0E0</accession>
<dbReference type="HOGENOM" id="CLU_011750_1_0_1"/>
<keyword evidence="4" id="KW-1185">Reference proteome</keyword>
<organism evidence="3 4">
    <name type="scientific">Dothistroma septosporum (strain NZE10 / CBS 128990)</name>
    <name type="common">Red band needle blight fungus</name>
    <name type="synonym">Mycosphaerella pini</name>
    <dbReference type="NCBI Taxonomy" id="675120"/>
    <lineage>
        <taxon>Eukaryota</taxon>
        <taxon>Fungi</taxon>
        <taxon>Dikarya</taxon>
        <taxon>Ascomycota</taxon>
        <taxon>Pezizomycotina</taxon>
        <taxon>Dothideomycetes</taxon>
        <taxon>Dothideomycetidae</taxon>
        <taxon>Mycosphaerellales</taxon>
        <taxon>Mycosphaerellaceae</taxon>
        <taxon>Dothistroma</taxon>
    </lineage>
</organism>
<dbReference type="Proteomes" id="UP000016933">
    <property type="component" value="Unassembled WGS sequence"/>
</dbReference>
<gene>
    <name evidence="3" type="ORF">DOTSEDRAFT_83474</name>
</gene>
<feature type="transmembrane region" description="Helical" evidence="2">
    <location>
        <begin position="462"/>
        <end position="485"/>
    </location>
</feature>
<dbReference type="OMA" id="YLPWCLR"/>
<feature type="transmembrane region" description="Helical" evidence="2">
    <location>
        <begin position="355"/>
        <end position="372"/>
    </location>
</feature>
<dbReference type="EMBL" id="KB446546">
    <property type="protein sequence ID" value="EME38784.1"/>
    <property type="molecule type" value="Genomic_DNA"/>
</dbReference>
<feature type="transmembrane region" description="Helical" evidence="2">
    <location>
        <begin position="423"/>
        <end position="442"/>
    </location>
</feature>
<feature type="transmembrane region" description="Helical" evidence="2">
    <location>
        <begin position="315"/>
        <end position="335"/>
    </location>
</feature>
<feature type="compositionally biased region" description="Basic and acidic residues" evidence="1">
    <location>
        <begin position="94"/>
        <end position="118"/>
    </location>
</feature>
<evidence type="ECO:0000256" key="1">
    <source>
        <dbReference type="SAM" id="MobiDB-lite"/>
    </source>
</evidence>